<accession>A0A7S0GLN0</accession>
<proteinExistence type="predicted"/>
<organism evidence="1">
    <name type="scientific">Proboscia inermis</name>
    <dbReference type="NCBI Taxonomy" id="420281"/>
    <lineage>
        <taxon>Eukaryota</taxon>
        <taxon>Sar</taxon>
        <taxon>Stramenopiles</taxon>
        <taxon>Ochrophyta</taxon>
        <taxon>Bacillariophyta</taxon>
        <taxon>Coscinodiscophyceae</taxon>
        <taxon>Rhizosoleniophycidae</taxon>
        <taxon>Rhizosoleniales</taxon>
        <taxon>Rhizosoleniaceae</taxon>
        <taxon>Proboscia</taxon>
    </lineage>
</organism>
<gene>
    <name evidence="1" type="ORF">PINE0816_LOCUS21117</name>
</gene>
<reference evidence="1" key="1">
    <citation type="submission" date="2021-01" db="EMBL/GenBank/DDBJ databases">
        <authorList>
            <person name="Corre E."/>
            <person name="Pelletier E."/>
            <person name="Niang G."/>
            <person name="Scheremetjew M."/>
            <person name="Finn R."/>
            <person name="Kale V."/>
            <person name="Holt S."/>
            <person name="Cochrane G."/>
            <person name="Meng A."/>
            <person name="Brown T."/>
            <person name="Cohen L."/>
        </authorList>
    </citation>
    <scope>NUCLEOTIDE SEQUENCE</scope>
    <source>
        <strain evidence="1">CCAP1064/1</strain>
    </source>
</reference>
<name>A0A7S0GLN0_9STRA</name>
<evidence type="ECO:0000313" key="1">
    <source>
        <dbReference type="EMBL" id="CAD8424957.1"/>
    </source>
</evidence>
<dbReference type="EMBL" id="HBEL01045326">
    <property type="protein sequence ID" value="CAD8424957.1"/>
    <property type="molecule type" value="Transcribed_RNA"/>
</dbReference>
<protein>
    <submittedName>
        <fullName evidence="1">Uncharacterized protein</fullName>
    </submittedName>
</protein>
<sequence>MDDHEGVLKRRVLAGLRKKKIKLWITPYCNNFGQKNPYSLDLLATKLRQDLKIQNPEKDVLRILLNLQIHALQKLSKEQYKLEVQIMGVNISANALTNYIVLNSYFLSDWGDKVEVIDSNKGCIIHIHNVSSGLTTKKIMQDLMKELEASRVRLIFKGKMIPSSDANFRVLLACNKTTERNVLFVTGCCA</sequence>
<dbReference type="AlphaFoldDB" id="A0A7S0GLN0"/>